<dbReference type="GeneID" id="38665490"/>
<keyword evidence="3" id="KW-0819">tRNA processing</keyword>
<dbReference type="EMBL" id="BMQS01000001">
    <property type="protein sequence ID" value="GGT87074.1"/>
    <property type="molecule type" value="Genomic_DNA"/>
</dbReference>
<reference evidence="6" key="1">
    <citation type="journal article" date="2014" name="Int. J. Syst. Evol. Microbiol.">
        <title>Complete genome sequence of Corynebacterium casei LMG S-19264T (=DSM 44701T), isolated from a smear-ripened cheese.</title>
        <authorList>
            <consortium name="US DOE Joint Genome Institute (JGI-PGF)"/>
            <person name="Walter F."/>
            <person name="Albersmeier A."/>
            <person name="Kalinowski J."/>
            <person name="Ruckert C."/>
        </authorList>
    </citation>
    <scope>NUCLEOTIDE SEQUENCE</scope>
    <source>
        <strain evidence="6">JCM 31740</strain>
    </source>
</reference>
<dbReference type="Proteomes" id="UP000276741">
    <property type="component" value="Chromosome"/>
</dbReference>
<dbReference type="OrthoDB" id="36811at2157"/>
<dbReference type="Gene3D" id="3.10.20.30">
    <property type="match status" value="1"/>
</dbReference>
<dbReference type="InterPro" id="IPR015221">
    <property type="entry name" value="Urm1"/>
</dbReference>
<keyword evidence="2" id="KW-1017">Isopeptide bond</keyword>
<dbReference type="CDD" id="cd17040">
    <property type="entry name" value="Ubl_MoaD_like"/>
    <property type="match status" value="1"/>
</dbReference>
<evidence type="ECO:0000313" key="6">
    <source>
        <dbReference type="EMBL" id="GGT87074.1"/>
    </source>
</evidence>
<evidence type="ECO:0000256" key="4">
    <source>
        <dbReference type="ARBA" id="ARBA00022786"/>
    </source>
</evidence>
<evidence type="ECO:0000256" key="2">
    <source>
        <dbReference type="ARBA" id="ARBA00022499"/>
    </source>
</evidence>
<gene>
    <name evidence="6" type="ORF">GCM10007116_01390</name>
    <name evidence="5" type="ORF">HS1genome_0004</name>
</gene>
<keyword evidence="1" id="KW-0963">Cytoplasm</keyword>
<evidence type="ECO:0000256" key="1">
    <source>
        <dbReference type="ARBA" id="ARBA00022490"/>
    </source>
</evidence>
<dbReference type="SUPFAM" id="SSF54285">
    <property type="entry name" value="MoaD/ThiS"/>
    <property type="match status" value="1"/>
</dbReference>
<dbReference type="AlphaFoldDB" id="A0A348B0B3"/>
<dbReference type="Pfam" id="PF09138">
    <property type="entry name" value="Urm1"/>
    <property type="match status" value="1"/>
</dbReference>
<dbReference type="GO" id="GO:0005737">
    <property type="term" value="C:cytoplasm"/>
    <property type="evidence" value="ECO:0007669"/>
    <property type="project" value="InterPro"/>
</dbReference>
<protein>
    <recommendedName>
        <fullName evidence="8">Ubiquitin</fullName>
    </recommendedName>
</protein>
<evidence type="ECO:0000256" key="3">
    <source>
        <dbReference type="ARBA" id="ARBA00022694"/>
    </source>
</evidence>
<reference evidence="7" key="2">
    <citation type="submission" date="2018-04" db="EMBL/GenBank/DDBJ databases">
        <title>Complete genome sequence of Sulfodiicoccus acidiphilus strain HS-1.</title>
        <authorList>
            <person name="Sakai H.D."/>
            <person name="Kurosawa N."/>
        </authorList>
    </citation>
    <scope>NUCLEOTIDE SEQUENCE [LARGE SCALE GENOMIC DNA]</scope>
    <source>
        <strain evidence="7">HS-1</strain>
    </source>
</reference>
<accession>A0A348B0B3</accession>
<keyword evidence="7" id="KW-1185">Reference proteome</keyword>
<evidence type="ECO:0000313" key="7">
    <source>
        <dbReference type="Proteomes" id="UP000276741"/>
    </source>
</evidence>
<dbReference type="GO" id="GO:0034227">
    <property type="term" value="P:tRNA thio-modification"/>
    <property type="evidence" value="ECO:0007669"/>
    <property type="project" value="InterPro"/>
</dbReference>
<dbReference type="EMBL" id="AP018553">
    <property type="protein sequence ID" value="BBD71615.1"/>
    <property type="molecule type" value="Genomic_DNA"/>
</dbReference>
<keyword evidence="4" id="KW-0833">Ubl conjugation pathway</keyword>
<sequence>MVEVRFKGPLSQFFGASVSVQDCGEVSELLAKLDKGGTLTKEGKIRPGLLVLINGKDWRLHLGPVGLTDIVEVIPVNHGG</sequence>
<dbReference type="KEGG" id="sacd:HS1genome_0004"/>
<dbReference type="Proteomes" id="UP000616143">
    <property type="component" value="Unassembled WGS sequence"/>
</dbReference>
<dbReference type="InterPro" id="IPR012675">
    <property type="entry name" value="Beta-grasp_dom_sf"/>
</dbReference>
<name>A0A348B0B3_9CREN</name>
<reference evidence="5" key="3">
    <citation type="journal article" date="2019" name="BMC Res. Notes">
        <title>Complete genome sequence of the Sulfodiicoccus acidiphilus strain HS-1T, the first crenarchaeon that lacks polB3, isolated from an acidic hot spring in Ohwaku-dani, Hakone, Japan.</title>
        <authorList>
            <person name="Sakai H.D."/>
            <person name="Kurosawa N."/>
        </authorList>
    </citation>
    <scope>NUCLEOTIDE SEQUENCE</scope>
    <source>
        <strain evidence="5">HS-1</strain>
    </source>
</reference>
<reference evidence="6" key="4">
    <citation type="submission" date="2020-09" db="EMBL/GenBank/DDBJ databases">
        <authorList>
            <person name="Sun Q."/>
            <person name="Ohkuma M."/>
        </authorList>
    </citation>
    <scope>NUCLEOTIDE SEQUENCE</scope>
    <source>
        <strain evidence="6">JCM 31740</strain>
    </source>
</reference>
<evidence type="ECO:0008006" key="8">
    <source>
        <dbReference type="Google" id="ProtNLM"/>
    </source>
</evidence>
<dbReference type="InterPro" id="IPR016155">
    <property type="entry name" value="Mopterin_synth/thiamin_S_b"/>
</dbReference>
<organism evidence="5 7">
    <name type="scientific">Sulfodiicoccus acidiphilus</name>
    <dbReference type="NCBI Taxonomy" id="1670455"/>
    <lineage>
        <taxon>Archaea</taxon>
        <taxon>Thermoproteota</taxon>
        <taxon>Thermoprotei</taxon>
        <taxon>Sulfolobales</taxon>
        <taxon>Sulfolobaceae</taxon>
        <taxon>Sulfodiicoccus</taxon>
    </lineage>
</organism>
<evidence type="ECO:0000313" key="5">
    <source>
        <dbReference type="EMBL" id="BBD71615.1"/>
    </source>
</evidence>
<dbReference type="RefSeq" id="WP_126448961.1">
    <property type="nucleotide sequence ID" value="NZ_AP018553.1"/>
</dbReference>
<proteinExistence type="predicted"/>